<evidence type="ECO:0000256" key="1">
    <source>
        <dbReference type="ARBA" id="ARBA00001946"/>
    </source>
</evidence>
<dbReference type="SUPFAM" id="SSF51604">
    <property type="entry name" value="Enolase C-terminal domain-like"/>
    <property type="match status" value="1"/>
</dbReference>
<sequence>MAASSLTLLMATPAHVRVPLPRPLEVSTFRLPAVDTCAVTVRTREGLKGIGWCFAFGPERARALMAMVRDLFGVIAGKDPRDAEANWEAMRRSASFVGREGLSAMAIGALDTACWDIAAQAAGQPLWRLLGGARREIPCYASEGLWLNASRDELQREAASLKGRGFRAMKLRLGKPSLEEDLGRVRAVREAIGEDFPLMVDANQGWGLEHARRACRELEAERLVWIEEPVDHEDIPAMAALAGESATDICAGETNYGPGGLARILEAGGADVLMADLERCAGVTGWLRSARLAEKFGKPITPHLFHEVSAHLMSACPHAVWCEHMPWWEPILKEPMPVKDGFFVLPDRPGLGIEFDEASLRNFAPPAGG</sequence>
<protein>
    <submittedName>
        <fullName evidence="5">Mandelate racemase/muconate lactonizing enzyme family protein</fullName>
    </submittedName>
</protein>
<dbReference type="EMBL" id="JACPUR010000040">
    <property type="protein sequence ID" value="MBI3129318.1"/>
    <property type="molecule type" value="Genomic_DNA"/>
</dbReference>
<dbReference type="Pfam" id="PF13378">
    <property type="entry name" value="MR_MLE_C"/>
    <property type="match status" value="1"/>
</dbReference>
<dbReference type="GO" id="GO:0000287">
    <property type="term" value="F:magnesium ion binding"/>
    <property type="evidence" value="ECO:0007669"/>
    <property type="project" value="TreeGrafter"/>
</dbReference>
<evidence type="ECO:0000313" key="6">
    <source>
        <dbReference type="Proteomes" id="UP000782312"/>
    </source>
</evidence>
<keyword evidence="3" id="KW-0460">Magnesium</keyword>
<feature type="domain" description="Mandelate racemase/muconate lactonizing enzyme C-terminal" evidence="4">
    <location>
        <begin position="151"/>
        <end position="248"/>
    </location>
</feature>
<dbReference type="InterPro" id="IPR018110">
    <property type="entry name" value="Mandel_Rmase/mucon_lact_enz_CS"/>
</dbReference>
<proteinExistence type="predicted"/>
<dbReference type="Pfam" id="PF02746">
    <property type="entry name" value="MR_MLE_N"/>
    <property type="match status" value="1"/>
</dbReference>
<comment type="caution">
    <text evidence="5">The sequence shown here is derived from an EMBL/GenBank/DDBJ whole genome shotgun (WGS) entry which is preliminary data.</text>
</comment>
<evidence type="ECO:0000256" key="2">
    <source>
        <dbReference type="ARBA" id="ARBA00022723"/>
    </source>
</evidence>
<dbReference type="Gene3D" id="3.30.390.10">
    <property type="entry name" value="Enolase-like, N-terminal domain"/>
    <property type="match status" value="1"/>
</dbReference>
<name>A0A932I3B4_UNCTE</name>
<dbReference type="PROSITE" id="PS00909">
    <property type="entry name" value="MR_MLE_2"/>
    <property type="match status" value="1"/>
</dbReference>
<dbReference type="PANTHER" id="PTHR13794:SF58">
    <property type="entry name" value="MITOCHONDRIAL ENOLASE SUPERFAMILY MEMBER 1"/>
    <property type="match status" value="1"/>
</dbReference>
<dbReference type="SFLD" id="SFLDS00001">
    <property type="entry name" value="Enolase"/>
    <property type="match status" value="1"/>
</dbReference>
<evidence type="ECO:0000259" key="4">
    <source>
        <dbReference type="SMART" id="SM00922"/>
    </source>
</evidence>
<keyword evidence="2" id="KW-0479">Metal-binding</keyword>
<evidence type="ECO:0000313" key="5">
    <source>
        <dbReference type="EMBL" id="MBI3129318.1"/>
    </source>
</evidence>
<dbReference type="InterPro" id="IPR013341">
    <property type="entry name" value="Mandelate_racemase_N_dom"/>
</dbReference>
<accession>A0A932I3B4</accession>
<dbReference type="InterPro" id="IPR013342">
    <property type="entry name" value="Mandelate_racemase_C"/>
</dbReference>
<dbReference type="SMART" id="SM00922">
    <property type="entry name" value="MR_MLE"/>
    <property type="match status" value="1"/>
</dbReference>
<organism evidence="5 6">
    <name type="scientific">Tectimicrobiota bacterium</name>
    <dbReference type="NCBI Taxonomy" id="2528274"/>
    <lineage>
        <taxon>Bacteria</taxon>
        <taxon>Pseudomonadati</taxon>
        <taxon>Nitrospinota/Tectimicrobiota group</taxon>
        <taxon>Candidatus Tectimicrobiota</taxon>
    </lineage>
</organism>
<dbReference type="InterPro" id="IPR036849">
    <property type="entry name" value="Enolase-like_C_sf"/>
</dbReference>
<gene>
    <name evidence="5" type="ORF">HYZ11_17045</name>
</gene>
<dbReference type="AlphaFoldDB" id="A0A932I3B4"/>
<dbReference type="CDD" id="cd03316">
    <property type="entry name" value="MR_like"/>
    <property type="match status" value="1"/>
</dbReference>
<dbReference type="InterPro" id="IPR046945">
    <property type="entry name" value="RHMD-like"/>
</dbReference>
<dbReference type="SFLD" id="SFLDG00179">
    <property type="entry name" value="mandelate_racemase"/>
    <property type="match status" value="1"/>
</dbReference>
<reference evidence="5" key="1">
    <citation type="submission" date="2020-07" db="EMBL/GenBank/DDBJ databases">
        <title>Huge and variable diversity of episymbiotic CPR bacteria and DPANN archaea in groundwater ecosystems.</title>
        <authorList>
            <person name="He C.Y."/>
            <person name="Keren R."/>
            <person name="Whittaker M."/>
            <person name="Farag I.F."/>
            <person name="Doudna J."/>
            <person name="Cate J.H.D."/>
            <person name="Banfield J.F."/>
        </authorList>
    </citation>
    <scope>NUCLEOTIDE SEQUENCE</scope>
    <source>
        <strain evidence="5">NC_groundwater_763_Ag_S-0.2um_68_21</strain>
    </source>
</reference>
<dbReference type="GO" id="GO:0016836">
    <property type="term" value="F:hydro-lyase activity"/>
    <property type="evidence" value="ECO:0007669"/>
    <property type="project" value="TreeGrafter"/>
</dbReference>
<dbReference type="GO" id="GO:0009063">
    <property type="term" value="P:amino acid catabolic process"/>
    <property type="evidence" value="ECO:0007669"/>
    <property type="project" value="InterPro"/>
</dbReference>
<dbReference type="InterPro" id="IPR029017">
    <property type="entry name" value="Enolase-like_N"/>
</dbReference>
<dbReference type="Gene3D" id="3.20.20.120">
    <property type="entry name" value="Enolase-like C-terminal domain"/>
    <property type="match status" value="1"/>
</dbReference>
<dbReference type="SUPFAM" id="SSF54826">
    <property type="entry name" value="Enolase N-terminal domain-like"/>
    <property type="match status" value="1"/>
</dbReference>
<dbReference type="Proteomes" id="UP000782312">
    <property type="component" value="Unassembled WGS sequence"/>
</dbReference>
<comment type="cofactor">
    <cofactor evidence="1">
        <name>Mg(2+)</name>
        <dbReference type="ChEBI" id="CHEBI:18420"/>
    </cofactor>
</comment>
<dbReference type="InterPro" id="IPR029065">
    <property type="entry name" value="Enolase_C-like"/>
</dbReference>
<dbReference type="GO" id="GO:0016052">
    <property type="term" value="P:carbohydrate catabolic process"/>
    <property type="evidence" value="ECO:0007669"/>
    <property type="project" value="TreeGrafter"/>
</dbReference>
<dbReference type="PANTHER" id="PTHR13794">
    <property type="entry name" value="ENOLASE SUPERFAMILY, MANDELATE RACEMASE"/>
    <property type="match status" value="1"/>
</dbReference>
<evidence type="ECO:0000256" key="3">
    <source>
        <dbReference type="ARBA" id="ARBA00022842"/>
    </source>
</evidence>